<name>A0A385YVG8_9BACL</name>
<dbReference type="Gene3D" id="1.20.120.450">
    <property type="entry name" value="dinb family like domain"/>
    <property type="match status" value="1"/>
</dbReference>
<protein>
    <submittedName>
        <fullName evidence="2">DinB family protein</fullName>
    </submittedName>
</protein>
<dbReference type="InterPro" id="IPR024775">
    <property type="entry name" value="DinB-like"/>
</dbReference>
<dbReference type="KEGG" id="paek:D3873_13040"/>
<dbReference type="InterPro" id="IPR034660">
    <property type="entry name" value="DinB/YfiT-like"/>
</dbReference>
<gene>
    <name evidence="2" type="ORF">D3873_13040</name>
</gene>
<dbReference type="AlphaFoldDB" id="A0A385YVG8"/>
<dbReference type="OrthoDB" id="2964295at2"/>
<dbReference type="EMBL" id="CP032418">
    <property type="protein sequence ID" value="AYC30686.1"/>
    <property type="molecule type" value="Genomic_DNA"/>
</dbReference>
<evidence type="ECO:0000313" key="2">
    <source>
        <dbReference type="EMBL" id="AYC30686.1"/>
    </source>
</evidence>
<reference evidence="3" key="1">
    <citation type="submission" date="2018-09" db="EMBL/GenBank/DDBJ databases">
        <authorList>
            <person name="Zhu H."/>
        </authorList>
    </citation>
    <scope>NUCLEOTIDE SEQUENCE [LARGE SCALE GENOMIC DNA]</scope>
    <source>
        <strain evidence="3">K2R23-3</strain>
    </source>
</reference>
<evidence type="ECO:0000259" key="1">
    <source>
        <dbReference type="Pfam" id="PF12867"/>
    </source>
</evidence>
<proteinExistence type="predicted"/>
<dbReference type="Proteomes" id="UP000265725">
    <property type="component" value="Chromosome"/>
</dbReference>
<evidence type="ECO:0000313" key="3">
    <source>
        <dbReference type="Proteomes" id="UP000265725"/>
    </source>
</evidence>
<keyword evidence="3" id="KW-1185">Reference proteome</keyword>
<dbReference type="Pfam" id="PF12867">
    <property type="entry name" value="DinB_2"/>
    <property type="match status" value="1"/>
</dbReference>
<sequence>MAKEKVKKSHEDYQSWLESLKEMNEEKANSPYAEGKWSPKEIVMHLAEWDRYTAEERLPHMKEGAKLDRFPDFETYNKQSSEKAKSHSFAETVDYAKSQRQRLTEELDTFPESRWTEKFSIGDHFLSIEDYFMDFAEHDAHHKKQVDSIQENSSKE</sequence>
<organism evidence="2 3">
    <name type="scientific">Paenisporosarcina cavernae</name>
    <dbReference type="NCBI Taxonomy" id="2320858"/>
    <lineage>
        <taxon>Bacteria</taxon>
        <taxon>Bacillati</taxon>
        <taxon>Bacillota</taxon>
        <taxon>Bacilli</taxon>
        <taxon>Bacillales</taxon>
        <taxon>Caryophanaceae</taxon>
        <taxon>Paenisporosarcina</taxon>
    </lineage>
</organism>
<accession>A0A385YVG8</accession>
<dbReference type="SUPFAM" id="SSF109854">
    <property type="entry name" value="DinB/YfiT-like putative metalloenzymes"/>
    <property type="match status" value="1"/>
</dbReference>
<dbReference type="RefSeq" id="WP_119884399.1">
    <property type="nucleotide sequence ID" value="NZ_CP032418.1"/>
</dbReference>
<feature type="domain" description="DinB-like" evidence="1">
    <location>
        <begin position="13"/>
        <end position="145"/>
    </location>
</feature>